<evidence type="ECO:0000313" key="3">
    <source>
        <dbReference type="Proteomes" id="UP000591131"/>
    </source>
</evidence>
<evidence type="ECO:0000259" key="1">
    <source>
        <dbReference type="PROSITE" id="PS50994"/>
    </source>
</evidence>
<accession>A0A7J6KSQ9</accession>
<organism evidence="2 3">
    <name type="scientific">Perkinsus chesapeaki</name>
    <name type="common">Clam parasite</name>
    <name type="synonym">Perkinsus andrewsi</name>
    <dbReference type="NCBI Taxonomy" id="330153"/>
    <lineage>
        <taxon>Eukaryota</taxon>
        <taxon>Sar</taxon>
        <taxon>Alveolata</taxon>
        <taxon>Perkinsozoa</taxon>
        <taxon>Perkinsea</taxon>
        <taxon>Perkinsida</taxon>
        <taxon>Perkinsidae</taxon>
        <taxon>Perkinsus</taxon>
    </lineage>
</organism>
<dbReference type="AlphaFoldDB" id="A0A7J6KSQ9"/>
<dbReference type="Gene3D" id="3.30.420.10">
    <property type="entry name" value="Ribonuclease H-like superfamily/Ribonuclease H"/>
    <property type="match status" value="1"/>
</dbReference>
<dbReference type="GO" id="GO:0015074">
    <property type="term" value="P:DNA integration"/>
    <property type="evidence" value="ECO:0007669"/>
    <property type="project" value="InterPro"/>
</dbReference>
<dbReference type="InterPro" id="IPR001584">
    <property type="entry name" value="Integrase_cat-core"/>
</dbReference>
<feature type="domain" description="Integrase catalytic" evidence="1">
    <location>
        <begin position="204"/>
        <end position="361"/>
    </location>
</feature>
<evidence type="ECO:0000313" key="2">
    <source>
        <dbReference type="EMBL" id="KAF4649591.1"/>
    </source>
</evidence>
<dbReference type="PROSITE" id="PS50994">
    <property type="entry name" value="INTEGRASE"/>
    <property type="match status" value="1"/>
</dbReference>
<feature type="non-terminal residue" evidence="2">
    <location>
        <position position="594"/>
    </location>
</feature>
<comment type="caution">
    <text evidence="2">The sequence shown here is derived from an EMBL/GenBank/DDBJ whole genome shotgun (WGS) entry which is preliminary data.</text>
</comment>
<reference evidence="2 3" key="1">
    <citation type="submission" date="2020-04" db="EMBL/GenBank/DDBJ databases">
        <title>Perkinsus chesapeaki whole genome sequence.</title>
        <authorList>
            <person name="Bogema D.R."/>
        </authorList>
    </citation>
    <scope>NUCLEOTIDE SEQUENCE [LARGE SCALE GENOMIC DNA]</scope>
    <source>
        <strain evidence="2">ATCC PRA-425</strain>
    </source>
</reference>
<dbReference type="Proteomes" id="UP000591131">
    <property type="component" value="Unassembled WGS sequence"/>
</dbReference>
<dbReference type="OrthoDB" id="8035898at2759"/>
<dbReference type="InterPro" id="IPR050951">
    <property type="entry name" value="Retrovirus_Pol_polyprotein"/>
</dbReference>
<dbReference type="PANTHER" id="PTHR37984:SF5">
    <property type="entry name" value="PROTEIN NYNRIN-LIKE"/>
    <property type="match status" value="1"/>
</dbReference>
<keyword evidence="3" id="KW-1185">Reference proteome</keyword>
<sequence>WNVPLKFTQPEKALIGKLVKLLQKEMAGIGSTQACIHDSVKCDDSVLTLTSDASLEGYGFCIASGRDDIIIKSSAKPWNPRHHGASWHSNRRELYAFFQCATAADPIIRGSVKGRLLEVCCYMDNEASLSWLRKGCPGVKGMERVAVRRLVTTIRDLLLSWEEDCHVKISLIHIEASSSIRANESDNVQSLMTIDGMNLWGELRKLVSDQTRAQLDLDQTCWNGAPLMAMVVNSPEYLFLVLNTKLGTRVYIPPDGDHWIRRYGIPLVIRSDRGSSFCSRVMKAFYDKLHIEHRSSAGHHAESQGQVEAIVKLVKRLLERLVTSNLNVVPLLQRSINTLVRYPSASREMSWTPEVLLYGEATQGPLEILLESDRFRYHDGILPAEQPAEVAVKVKDIVTQFCEAWSQEVSIIRAKGVDRLNAKGGITHNELVESLSEGALVFRVLRDGLGRSKCTGPFIVEKLEANNCVKVYGMDTFIPLHQVRLCHSDPTSTQGCGFEIVQPDPHGLLPRPREQIPTGAKIMFLVVEWYDDKETWCYDLAIVKRNVYPKFFVRRLLMDDANQWSDCGAQYNIWIHSSQIIGEVQLTSRGRITQ</sequence>
<proteinExistence type="predicted"/>
<dbReference type="SUPFAM" id="SSF53098">
    <property type="entry name" value="Ribonuclease H-like"/>
    <property type="match status" value="1"/>
</dbReference>
<name>A0A7J6KSQ9_PERCH</name>
<dbReference type="PANTHER" id="PTHR37984">
    <property type="entry name" value="PROTEIN CBG26694"/>
    <property type="match status" value="1"/>
</dbReference>
<dbReference type="GO" id="GO:0003676">
    <property type="term" value="F:nucleic acid binding"/>
    <property type="evidence" value="ECO:0007669"/>
    <property type="project" value="InterPro"/>
</dbReference>
<feature type="non-terminal residue" evidence="2">
    <location>
        <position position="1"/>
    </location>
</feature>
<dbReference type="InterPro" id="IPR012337">
    <property type="entry name" value="RNaseH-like_sf"/>
</dbReference>
<protein>
    <recommendedName>
        <fullName evidence="1">Integrase catalytic domain-containing protein</fullName>
    </recommendedName>
</protein>
<dbReference type="InterPro" id="IPR036397">
    <property type="entry name" value="RNaseH_sf"/>
</dbReference>
<dbReference type="EMBL" id="JAAPAO010001486">
    <property type="protein sequence ID" value="KAF4649591.1"/>
    <property type="molecule type" value="Genomic_DNA"/>
</dbReference>
<gene>
    <name evidence="2" type="ORF">FOL47_001914</name>
</gene>